<protein>
    <submittedName>
        <fullName evidence="3">Sulfatase</fullName>
    </submittedName>
</protein>
<dbReference type="Proteomes" id="UP000476064">
    <property type="component" value="Chromosome"/>
</dbReference>
<dbReference type="RefSeq" id="WP_162359571.1">
    <property type="nucleotide sequence ID" value="NZ_CP048209.1"/>
</dbReference>
<dbReference type="InterPro" id="IPR000917">
    <property type="entry name" value="Sulfatase_N"/>
</dbReference>
<dbReference type="InterPro" id="IPR017850">
    <property type="entry name" value="Alkaline_phosphatase_core_sf"/>
</dbReference>
<feature type="domain" description="Sulfatase N-terminal" evidence="2">
    <location>
        <begin position="10"/>
        <end position="344"/>
    </location>
</feature>
<sequence>MERNQPRTQPNLIYVFADQLRLSACGYAGDRLSQTPNIDRLAGESMNFANAVSGHPVCAPYRASLFTGKYTTSTGMVINEISMNPNHRCVGHVLTDNDYDTAYIGKWHLSANELGHHFETRNSYTPPGEHRLGFDGFWAAYNFHHDYYGMYYHADTADKIPMDGYEPDGQTDMAIGQLRRLAGADRPFALFLSYGTPHDPWTPDNVPAEYLARFKDAEFALPRNYLDADDPHADAWAKLSSEERASIPEWLRVYYAMTANLDWNLGRLLAAVDELGLRDDTVFVFTSDHGELFGAHGRKGKNIFYEEAVRVPFLLRQPGRVPQGETDVCLNTCDIMPTLLSLLDLPVPSEVEGTDLSPFALGEAGEEPEAAFLQGTGATADWSDGHEWRALRDKRYTYAIYRADRQELLFDNAEDPCQMRNLAGDPGHAAVLERFRGLLARSMDRVSDTFESCTWYRDHWTEDRRILRTATLSAG</sequence>
<dbReference type="GO" id="GO:0004065">
    <property type="term" value="F:arylsulfatase activity"/>
    <property type="evidence" value="ECO:0007669"/>
    <property type="project" value="TreeGrafter"/>
</dbReference>
<proteinExistence type="inferred from homology"/>
<dbReference type="EMBL" id="CP048209">
    <property type="protein sequence ID" value="QHT63141.1"/>
    <property type="molecule type" value="Genomic_DNA"/>
</dbReference>
<dbReference type="CDD" id="cd16034">
    <property type="entry name" value="sulfatase_like"/>
    <property type="match status" value="1"/>
</dbReference>
<keyword evidence="4" id="KW-1185">Reference proteome</keyword>
<comment type="similarity">
    <text evidence="1">Belongs to the sulfatase family.</text>
</comment>
<evidence type="ECO:0000259" key="2">
    <source>
        <dbReference type="Pfam" id="PF00884"/>
    </source>
</evidence>
<dbReference type="PANTHER" id="PTHR42693">
    <property type="entry name" value="ARYLSULFATASE FAMILY MEMBER"/>
    <property type="match status" value="1"/>
</dbReference>
<organism evidence="3 4">
    <name type="scientific">Paenibacillus lycopersici</name>
    <dbReference type="NCBI Taxonomy" id="2704462"/>
    <lineage>
        <taxon>Bacteria</taxon>
        <taxon>Bacillati</taxon>
        <taxon>Bacillota</taxon>
        <taxon>Bacilli</taxon>
        <taxon>Bacillales</taxon>
        <taxon>Paenibacillaceae</taxon>
        <taxon>Paenibacillus</taxon>
    </lineage>
</organism>
<gene>
    <name evidence="3" type="ORF">GXP70_26385</name>
</gene>
<dbReference type="KEGG" id="plyc:GXP70_26385"/>
<dbReference type="PANTHER" id="PTHR42693:SF33">
    <property type="entry name" value="ARYLSULFATASE"/>
    <property type="match status" value="1"/>
</dbReference>
<dbReference type="Pfam" id="PF00884">
    <property type="entry name" value="Sulfatase"/>
    <property type="match status" value="1"/>
</dbReference>
<dbReference type="InterPro" id="IPR050738">
    <property type="entry name" value="Sulfatase"/>
</dbReference>
<accession>A0A6C0G547</accession>
<dbReference type="AlphaFoldDB" id="A0A6C0G547"/>
<reference evidence="3 4" key="1">
    <citation type="submission" date="2020-01" db="EMBL/GenBank/DDBJ databases">
        <title>Paenibacillus sp. nov., isolated from tomato rhizosphere.</title>
        <authorList>
            <person name="Weon H.-Y."/>
            <person name="Lee S.A."/>
        </authorList>
    </citation>
    <scope>NUCLEOTIDE SEQUENCE [LARGE SCALE GENOMIC DNA]</scope>
    <source>
        <strain evidence="3 4">12200R-189</strain>
    </source>
</reference>
<dbReference type="Gene3D" id="3.40.720.10">
    <property type="entry name" value="Alkaline Phosphatase, subunit A"/>
    <property type="match status" value="1"/>
</dbReference>
<evidence type="ECO:0000256" key="1">
    <source>
        <dbReference type="ARBA" id="ARBA00008779"/>
    </source>
</evidence>
<evidence type="ECO:0000313" key="3">
    <source>
        <dbReference type="EMBL" id="QHT63141.1"/>
    </source>
</evidence>
<name>A0A6C0G547_9BACL</name>
<dbReference type="SUPFAM" id="SSF53649">
    <property type="entry name" value="Alkaline phosphatase-like"/>
    <property type="match status" value="1"/>
</dbReference>
<evidence type="ECO:0000313" key="4">
    <source>
        <dbReference type="Proteomes" id="UP000476064"/>
    </source>
</evidence>